<proteinExistence type="predicted"/>
<dbReference type="AlphaFoldDB" id="A0A6A6WFC3"/>
<name>A0A6A6WFC3_9PEZI</name>
<organism evidence="1 2">
    <name type="scientific">Pseudovirgaria hyperparasitica</name>
    <dbReference type="NCBI Taxonomy" id="470096"/>
    <lineage>
        <taxon>Eukaryota</taxon>
        <taxon>Fungi</taxon>
        <taxon>Dikarya</taxon>
        <taxon>Ascomycota</taxon>
        <taxon>Pezizomycotina</taxon>
        <taxon>Dothideomycetes</taxon>
        <taxon>Dothideomycetes incertae sedis</taxon>
        <taxon>Acrospermales</taxon>
        <taxon>Acrospermaceae</taxon>
        <taxon>Pseudovirgaria</taxon>
    </lineage>
</organism>
<dbReference type="EMBL" id="ML996567">
    <property type="protein sequence ID" value="KAF2760734.1"/>
    <property type="molecule type" value="Genomic_DNA"/>
</dbReference>
<accession>A0A6A6WFC3</accession>
<keyword evidence="2" id="KW-1185">Reference proteome</keyword>
<evidence type="ECO:0000313" key="2">
    <source>
        <dbReference type="Proteomes" id="UP000799437"/>
    </source>
</evidence>
<protein>
    <submittedName>
        <fullName evidence="1">Uncharacterized protein</fullName>
    </submittedName>
</protein>
<dbReference type="Proteomes" id="UP000799437">
    <property type="component" value="Unassembled WGS sequence"/>
</dbReference>
<evidence type="ECO:0000313" key="1">
    <source>
        <dbReference type="EMBL" id="KAF2760734.1"/>
    </source>
</evidence>
<dbReference type="RefSeq" id="XP_033603185.1">
    <property type="nucleotide sequence ID" value="XM_033745233.1"/>
</dbReference>
<dbReference type="GeneID" id="54486287"/>
<gene>
    <name evidence="1" type="ORF">EJ05DRAFT_483188</name>
</gene>
<reference evidence="1" key="1">
    <citation type="journal article" date="2020" name="Stud. Mycol.">
        <title>101 Dothideomycetes genomes: a test case for predicting lifestyles and emergence of pathogens.</title>
        <authorList>
            <person name="Haridas S."/>
            <person name="Albert R."/>
            <person name="Binder M."/>
            <person name="Bloem J."/>
            <person name="Labutti K."/>
            <person name="Salamov A."/>
            <person name="Andreopoulos B."/>
            <person name="Baker S."/>
            <person name="Barry K."/>
            <person name="Bills G."/>
            <person name="Bluhm B."/>
            <person name="Cannon C."/>
            <person name="Castanera R."/>
            <person name="Culley D."/>
            <person name="Daum C."/>
            <person name="Ezra D."/>
            <person name="Gonzalez J."/>
            <person name="Henrissat B."/>
            <person name="Kuo A."/>
            <person name="Liang C."/>
            <person name="Lipzen A."/>
            <person name="Lutzoni F."/>
            <person name="Magnuson J."/>
            <person name="Mondo S."/>
            <person name="Nolan M."/>
            <person name="Ohm R."/>
            <person name="Pangilinan J."/>
            <person name="Park H.-J."/>
            <person name="Ramirez L."/>
            <person name="Alfaro M."/>
            <person name="Sun H."/>
            <person name="Tritt A."/>
            <person name="Yoshinaga Y."/>
            <person name="Zwiers L.-H."/>
            <person name="Turgeon B."/>
            <person name="Goodwin S."/>
            <person name="Spatafora J."/>
            <person name="Crous P."/>
            <person name="Grigoriev I."/>
        </authorList>
    </citation>
    <scope>NUCLEOTIDE SEQUENCE</scope>
    <source>
        <strain evidence="1">CBS 121739</strain>
    </source>
</reference>
<sequence>MDTFVFSMAPSSAIIDSFMAAYVWKRDDIVELRTRAGSSGYQGHKDWAGFKYMLGSAHVAAKATTRSMHEYSPARHWPGAQCLDPESDIALPGETTGVTSSYYGCSDQATFGTPAVKVSATRPRLMTTETCQLTESDQTPEWSVAKSVRSTAQNEFEDLNTKPRVFVQHTTPACSWYGALWLFGPYSLEDGLARLVQQQGLRLDGRGREVPLPSGRICLLPAYQDSRVFVSPSRLKWISKPLDMLSDGQSKSRAYASSVLLTVGPVVPLSQRGPECPETQRELLGTSWRCRSLCLLAALALMSTIGDESWISGRTVKSTADAELVAPHTSVSSLSNWPC</sequence>